<keyword evidence="2" id="KW-0539">Nucleus</keyword>
<feature type="compositionally biased region" description="Polar residues" evidence="3">
    <location>
        <begin position="514"/>
        <end position="524"/>
    </location>
</feature>
<organism evidence="4 5">
    <name type="scientific">Karstenula rhodostoma CBS 690.94</name>
    <dbReference type="NCBI Taxonomy" id="1392251"/>
    <lineage>
        <taxon>Eukaryota</taxon>
        <taxon>Fungi</taxon>
        <taxon>Dikarya</taxon>
        <taxon>Ascomycota</taxon>
        <taxon>Pezizomycotina</taxon>
        <taxon>Dothideomycetes</taxon>
        <taxon>Pleosporomycetidae</taxon>
        <taxon>Pleosporales</taxon>
        <taxon>Massarineae</taxon>
        <taxon>Didymosphaeriaceae</taxon>
        <taxon>Karstenula</taxon>
    </lineage>
</organism>
<feature type="region of interest" description="Disordered" evidence="3">
    <location>
        <begin position="69"/>
        <end position="92"/>
    </location>
</feature>
<feature type="region of interest" description="Disordered" evidence="3">
    <location>
        <begin position="388"/>
        <end position="684"/>
    </location>
</feature>
<dbReference type="AlphaFoldDB" id="A0A9P4PX12"/>
<feature type="compositionally biased region" description="Polar residues" evidence="3">
    <location>
        <begin position="241"/>
        <end position="256"/>
    </location>
</feature>
<feature type="compositionally biased region" description="Low complexity" evidence="3">
    <location>
        <begin position="1"/>
        <end position="18"/>
    </location>
</feature>
<dbReference type="GO" id="GO:0005634">
    <property type="term" value="C:nucleus"/>
    <property type="evidence" value="ECO:0007669"/>
    <property type="project" value="UniProtKB-SubCell"/>
</dbReference>
<feature type="compositionally biased region" description="Pro residues" evidence="3">
    <location>
        <begin position="572"/>
        <end position="581"/>
    </location>
</feature>
<evidence type="ECO:0008006" key="6">
    <source>
        <dbReference type="Google" id="ProtNLM"/>
    </source>
</evidence>
<dbReference type="Proteomes" id="UP000799764">
    <property type="component" value="Unassembled WGS sequence"/>
</dbReference>
<feature type="compositionally biased region" description="Polar residues" evidence="3">
    <location>
        <begin position="207"/>
        <end position="232"/>
    </location>
</feature>
<evidence type="ECO:0000256" key="3">
    <source>
        <dbReference type="SAM" id="MobiDB-lite"/>
    </source>
</evidence>
<dbReference type="OrthoDB" id="5600002at2759"/>
<feature type="compositionally biased region" description="Low complexity" evidence="3">
    <location>
        <begin position="528"/>
        <end position="554"/>
    </location>
</feature>
<gene>
    <name evidence="4" type="ORF">P171DRAFT_479943</name>
</gene>
<accession>A0A9P4PX12</accession>
<keyword evidence="5" id="KW-1185">Reference proteome</keyword>
<dbReference type="GO" id="GO:0045944">
    <property type="term" value="P:positive regulation of transcription by RNA polymerase II"/>
    <property type="evidence" value="ECO:0007669"/>
    <property type="project" value="TreeGrafter"/>
</dbReference>
<evidence type="ECO:0000256" key="1">
    <source>
        <dbReference type="ARBA" id="ARBA00004123"/>
    </source>
</evidence>
<dbReference type="PANTHER" id="PTHR12610">
    <property type="entry name" value="SINGLE STRANDED DNA BINDING PROTEIN"/>
    <property type="match status" value="1"/>
</dbReference>
<comment type="caution">
    <text evidence="4">The sequence shown here is derived from an EMBL/GenBank/DDBJ whole genome shotgun (WGS) entry which is preliminary data.</text>
</comment>
<feature type="region of interest" description="Disordered" evidence="3">
    <location>
        <begin position="1"/>
        <end position="38"/>
    </location>
</feature>
<name>A0A9P4PX12_9PLEO</name>
<reference evidence="4" key="1">
    <citation type="journal article" date="2020" name="Stud. Mycol.">
        <title>101 Dothideomycetes genomes: a test case for predicting lifestyles and emergence of pathogens.</title>
        <authorList>
            <person name="Haridas S."/>
            <person name="Albert R."/>
            <person name="Binder M."/>
            <person name="Bloem J."/>
            <person name="Labutti K."/>
            <person name="Salamov A."/>
            <person name="Andreopoulos B."/>
            <person name="Baker S."/>
            <person name="Barry K."/>
            <person name="Bills G."/>
            <person name="Bluhm B."/>
            <person name="Cannon C."/>
            <person name="Castanera R."/>
            <person name="Culley D."/>
            <person name="Daum C."/>
            <person name="Ezra D."/>
            <person name="Gonzalez J."/>
            <person name="Henrissat B."/>
            <person name="Kuo A."/>
            <person name="Liang C."/>
            <person name="Lipzen A."/>
            <person name="Lutzoni F."/>
            <person name="Magnuson J."/>
            <person name="Mondo S."/>
            <person name="Nolan M."/>
            <person name="Ohm R."/>
            <person name="Pangilinan J."/>
            <person name="Park H.-J."/>
            <person name="Ramirez L."/>
            <person name="Alfaro M."/>
            <person name="Sun H."/>
            <person name="Tritt A."/>
            <person name="Yoshinaga Y."/>
            <person name="Zwiers L.-H."/>
            <person name="Turgeon B."/>
            <person name="Goodwin S."/>
            <person name="Spatafora J."/>
            <person name="Crous P."/>
            <person name="Grigoriev I."/>
        </authorList>
    </citation>
    <scope>NUCLEOTIDE SEQUENCE</scope>
    <source>
        <strain evidence="4">CBS 690.94</strain>
    </source>
</reference>
<feature type="region of interest" description="Disordered" evidence="3">
    <location>
        <begin position="200"/>
        <end position="267"/>
    </location>
</feature>
<proteinExistence type="predicted"/>
<feature type="compositionally biased region" description="Low complexity" evidence="3">
    <location>
        <begin position="641"/>
        <end position="655"/>
    </location>
</feature>
<evidence type="ECO:0000313" key="4">
    <source>
        <dbReference type="EMBL" id="KAF2450883.1"/>
    </source>
</evidence>
<dbReference type="PANTHER" id="PTHR12610:SF12">
    <property type="entry name" value="SEQUENCE-SPECIFIC SINGLE-STRANDED DNA-BINDING PROTEIN, ISOFORM D"/>
    <property type="match status" value="1"/>
</dbReference>
<feature type="compositionally biased region" description="Low complexity" evidence="3">
    <location>
        <begin position="603"/>
        <end position="627"/>
    </location>
</feature>
<comment type="subcellular location">
    <subcellularLocation>
        <location evidence="1">Nucleus</location>
    </subcellularLocation>
</comment>
<sequence>MQNPQMAAQMANMNAGAGPLDGTPVMGNGQRQPGDPRDQLNTYIYDYFIRTENHKLAKAMLEADMTVNLKPKSSPSGRNVDGVGPGDLPEPNMPPNQNTDTSFLLDWWVQFWDIFSAARGIKSKGSQYIAHARNAMQAQHENRNQRMTMQGGMNGAQYQNMLRAMPNGAPPNDLKRAAAMNNRPNGNHMANMNQMKNQAMMSAQMQRDGSQMDMNGQRPQSPGSNENGGSPNKRQRVEGTHSISPRTALARSQSLRQAHMDHSGSEANHMPFAGAMNAGPMPGNQFGEFAQQGQNAQQKQIEVYAQSLAQQQRMALNNHQGMNNVAQGSPMNQSGLPGEGEIFVGNQPRPAGMPAGGAPPQGNHALQDYQMQLMLLEQQNKKRLLMARQEQDSMSGPHAQGPGVGPGFPPSMSPQGSRAGPSPNPSDQMKKGATPRMGPQGLPGSPMPEGAMQPQRNSPAPGVAFDPNTMPPGMPPQFASYPNGMNPQMMRPPSSHPQFNGQQVTQEQMQIMQRNQMAALQNNGVWRGQQGQPGMMPGQQQMGPMGANPQQNRQMPPPPAPAGEQPRTEPSPSQPAAPPTPSQSNKGNPKKKNTKDNKKPANKKGATGATPAASGGEEPATPTAPITPVHPKSSFGGPNGQQQPPQAAQPQQPAQQQPPPMDNNGPGAFGQLTVNEDPSFDNLGLGFDDSNALENFDFDSFLHVGDDSTGFGSLGADFGFGDGLEAEAN</sequence>
<feature type="compositionally biased region" description="Low complexity" evidence="3">
    <location>
        <begin position="502"/>
        <end position="513"/>
    </location>
</feature>
<evidence type="ECO:0000256" key="2">
    <source>
        <dbReference type="ARBA" id="ARBA00023242"/>
    </source>
</evidence>
<protein>
    <recommendedName>
        <fullName evidence="6">LisH domain-containing protein</fullName>
    </recommendedName>
</protein>
<evidence type="ECO:0000313" key="5">
    <source>
        <dbReference type="Proteomes" id="UP000799764"/>
    </source>
</evidence>
<dbReference type="EMBL" id="MU001493">
    <property type="protein sequence ID" value="KAF2450883.1"/>
    <property type="molecule type" value="Genomic_DNA"/>
</dbReference>